<dbReference type="SMART" id="SM01079">
    <property type="entry name" value="CHASE"/>
    <property type="match status" value="1"/>
</dbReference>
<dbReference type="InterPro" id="IPR042240">
    <property type="entry name" value="CHASE_sf"/>
</dbReference>
<evidence type="ECO:0000256" key="3">
    <source>
        <dbReference type="ARBA" id="ARBA00012438"/>
    </source>
</evidence>
<evidence type="ECO:0000256" key="17">
    <source>
        <dbReference type="SAM" id="Phobius"/>
    </source>
</evidence>
<evidence type="ECO:0000256" key="13">
    <source>
        <dbReference type="ARBA" id="ARBA00064003"/>
    </source>
</evidence>
<comment type="caution">
    <text evidence="23">The sequence shown here is derived from an EMBL/GenBank/DDBJ whole genome shotgun (WGS) entry which is preliminary data.</text>
</comment>
<feature type="transmembrane region" description="Helical" evidence="17">
    <location>
        <begin position="278"/>
        <end position="301"/>
    </location>
</feature>
<dbReference type="Gene3D" id="3.30.450.40">
    <property type="match status" value="1"/>
</dbReference>
<dbReference type="SUPFAM" id="SSF47384">
    <property type="entry name" value="Homodimeric domain of signal transducing histidine kinase"/>
    <property type="match status" value="1"/>
</dbReference>
<keyword evidence="5" id="KW-0808">Transferase</keyword>
<dbReference type="PANTHER" id="PTHR45339:SF3">
    <property type="entry name" value="HISTIDINE KINASE"/>
    <property type="match status" value="1"/>
</dbReference>
<comment type="subcellular location">
    <subcellularLocation>
        <location evidence="2">Membrane</location>
    </subcellularLocation>
</comment>
<dbReference type="PROSITE" id="PS50839">
    <property type="entry name" value="CHASE"/>
    <property type="match status" value="1"/>
</dbReference>
<evidence type="ECO:0000256" key="14">
    <source>
        <dbReference type="ARBA" id="ARBA00068150"/>
    </source>
</evidence>
<feature type="domain" description="Response regulatory" evidence="19">
    <location>
        <begin position="1244"/>
        <end position="1356"/>
    </location>
</feature>
<dbReference type="SMART" id="SM00086">
    <property type="entry name" value="PAC"/>
    <property type="match status" value="4"/>
</dbReference>
<evidence type="ECO:0000259" key="21">
    <source>
        <dbReference type="PROSITE" id="PS50113"/>
    </source>
</evidence>
<keyword evidence="9" id="KW-0067">ATP-binding</keyword>
<dbReference type="EMBL" id="JAFKCV010000006">
    <property type="protein sequence ID" value="MBN7825994.1"/>
    <property type="molecule type" value="Genomic_DNA"/>
</dbReference>
<evidence type="ECO:0000256" key="4">
    <source>
        <dbReference type="ARBA" id="ARBA00022553"/>
    </source>
</evidence>
<evidence type="ECO:0000259" key="18">
    <source>
        <dbReference type="PROSITE" id="PS50109"/>
    </source>
</evidence>
<dbReference type="Proteomes" id="UP000664654">
    <property type="component" value="Unassembled WGS sequence"/>
</dbReference>
<dbReference type="Pfam" id="PF03924">
    <property type="entry name" value="CHASE"/>
    <property type="match status" value="1"/>
</dbReference>
<proteinExistence type="predicted"/>
<dbReference type="SUPFAM" id="SSF52172">
    <property type="entry name" value="CheY-like"/>
    <property type="match status" value="2"/>
</dbReference>
<keyword evidence="10 17" id="KW-1133">Transmembrane helix</keyword>
<keyword evidence="4 15" id="KW-0597">Phosphoprotein</keyword>
<dbReference type="SUPFAM" id="SSF55874">
    <property type="entry name" value="ATPase domain of HSP90 chaperone/DNA topoisomerase II/histidine kinase"/>
    <property type="match status" value="1"/>
</dbReference>
<feature type="domain" description="Response regulatory" evidence="19">
    <location>
        <begin position="1382"/>
        <end position="1505"/>
    </location>
</feature>
<dbReference type="InterPro" id="IPR000014">
    <property type="entry name" value="PAS"/>
</dbReference>
<dbReference type="PROSITE" id="PS50112">
    <property type="entry name" value="PAS"/>
    <property type="match status" value="2"/>
</dbReference>
<dbReference type="Gene3D" id="3.30.565.10">
    <property type="entry name" value="Histidine kinase-like ATPase, C-terminal domain"/>
    <property type="match status" value="1"/>
</dbReference>
<evidence type="ECO:0000256" key="7">
    <source>
        <dbReference type="ARBA" id="ARBA00022741"/>
    </source>
</evidence>
<evidence type="ECO:0000256" key="11">
    <source>
        <dbReference type="ARBA" id="ARBA00023012"/>
    </source>
</evidence>
<dbReference type="GO" id="GO:0005524">
    <property type="term" value="F:ATP binding"/>
    <property type="evidence" value="ECO:0007669"/>
    <property type="project" value="UniProtKB-KW"/>
</dbReference>
<dbReference type="Gene3D" id="3.30.450.350">
    <property type="entry name" value="CHASE domain"/>
    <property type="match status" value="1"/>
</dbReference>
<dbReference type="InterPro" id="IPR035965">
    <property type="entry name" value="PAS-like_dom_sf"/>
</dbReference>
<dbReference type="InterPro" id="IPR036097">
    <property type="entry name" value="HisK_dim/P_sf"/>
</dbReference>
<dbReference type="PRINTS" id="PR00344">
    <property type="entry name" value="BCTRLSENSOR"/>
</dbReference>
<feature type="domain" description="Histidine kinase" evidence="18">
    <location>
        <begin position="1007"/>
        <end position="1227"/>
    </location>
</feature>
<dbReference type="FunFam" id="3.30.565.10:FF:000010">
    <property type="entry name" value="Sensor histidine kinase RcsC"/>
    <property type="match status" value="1"/>
</dbReference>
<evidence type="ECO:0000313" key="24">
    <source>
        <dbReference type="Proteomes" id="UP000664654"/>
    </source>
</evidence>
<dbReference type="SUPFAM" id="SSF55781">
    <property type="entry name" value="GAF domain-like"/>
    <property type="match status" value="1"/>
</dbReference>
<keyword evidence="6 17" id="KW-0812">Transmembrane</keyword>
<feature type="region of interest" description="Disordered" evidence="16">
    <location>
        <begin position="1355"/>
        <end position="1379"/>
    </location>
</feature>
<dbReference type="Pfam" id="PF01590">
    <property type="entry name" value="GAF"/>
    <property type="match status" value="1"/>
</dbReference>
<feature type="domain" description="PAS" evidence="20">
    <location>
        <begin position="564"/>
        <end position="634"/>
    </location>
</feature>
<dbReference type="CDD" id="cd16922">
    <property type="entry name" value="HATPase_EvgS-ArcB-TorS-like"/>
    <property type="match status" value="1"/>
</dbReference>
<reference evidence="23" key="1">
    <citation type="submission" date="2021-03" db="EMBL/GenBank/DDBJ databases">
        <title>novel species isolated from a fishpond in China.</title>
        <authorList>
            <person name="Lu H."/>
            <person name="Cai Z."/>
        </authorList>
    </citation>
    <scope>NUCLEOTIDE SEQUENCE</scope>
    <source>
        <strain evidence="23">JCM 30855</strain>
    </source>
</reference>
<evidence type="ECO:0000256" key="2">
    <source>
        <dbReference type="ARBA" id="ARBA00004370"/>
    </source>
</evidence>
<feature type="domain" description="PAS" evidence="20">
    <location>
        <begin position="433"/>
        <end position="506"/>
    </location>
</feature>
<keyword evidence="24" id="KW-1185">Reference proteome</keyword>
<evidence type="ECO:0000313" key="23">
    <source>
        <dbReference type="EMBL" id="MBN7825994.1"/>
    </source>
</evidence>
<dbReference type="PANTHER" id="PTHR45339">
    <property type="entry name" value="HYBRID SIGNAL TRANSDUCTION HISTIDINE KINASE J"/>
    <property type="match status" value="1"/>
</dbReference>
<dbReference type="InterPro" id="IPR013655">
    <property type="entry name" value="PAS_fold_3"/>
</dbReference>
<evidence type="ECO:0000256" key="9">
    <source>
        <dbReference type="ARBA" id="ARBA00022840"/>
    </source>
</evidence>
<dbReference type="InterPro" id="IPR001789">
    <property type="entry name" value="Sig_transdc_resp-reg_receiver"/>
</dbReference>
<evidence type="ECO:0000256" key="1">
    <source>
        <dbReference type="ARBA" id="ARBA00000085"/>
    </source>
</evidence>
<dbReference type="Gene3D" id="3.40.50.2300">
    <property type="match status" value="2"/>
</dbReference>
<feature type="transmembrane region" description="Helical" evidence="17">
    <location>
        <begin position="28"/>
        <end position="46"/>
    </location>
</feature>
<dbReference type="InterPro" id="IPR003661">
    <property type="entry name" value="HisK_dim/P_dom"/>
</dbReference>
<dbReference type="PROSITE" id="PS50113">
    <property type="entry name" value="PAC"/>
    <property type="match status" value="2"/>
</dbReference>
<name>A0A939DNE5_9ALTE</name>
<dbReference type="Gene3D" id="1.10.287.130">
    <property type="match status" value="1"/>
</dbReference>
<dbReference type="Pfam" id="PF00072">
    <property type="entry name" value="Response_reg"/>
    <property type="match status" value="1"/>
</dbReference>
<feature type="modified residue" description="4-aspartylphosphate" evidence="15">
    <location>
        <position position="1435"/>
    </location>
</feature>
<dbReference type="SMART" id="SM00448">
    <property type="entry name" value="REC"/>
    <property type="match status" value="1"/>
</dbReference>
<dbReference type="InterPro" id="IPR000700">
    <property type="entry name" value="PAS-assoc_C"/>
</dbReference>
<comment type="subunit">
    <text evidence="13">At low DSF concentrations, interacts with RpfF.</text>
</comment>
<dbReference type="Pfam" id="PF13426">
    <property type="entry name" value="PAS_9"/>
    <property type="match status" value="1"/>
</dbReference>
<keyword evidence="7" id="KW-0547">Nucleotide-binding</keyword>
<dbReference type="CDD" id="cd17546">
    <property type="entry name" value="REC_hyHK_CKI1_RcsC-like"/>
    <property type="match status" value="1"/>
</dbReference>
<dbReference type="NCBIfam" id="TIGR00229">
    <property type="entry name" value="sensory_box"/>
    <property type="match status" value="3"/>
</dbReference>
<accession>A0A939DNE5</accession>
<dbReference type="InterPro" id="IPR003594">
    <property type="entry name" value="HATPase_dom"/>
</dbReference>
<dbReference type="PROSITE" id="PS50109">
    <property type="entry name" value="HIS_KIN"/>
    <property type="match status" value="1"/>
</dbReference>
<dbReference type="RefSeq" id="WP_206574104.1">
    <property type="nucleotide sequence ID" value="NZ_JAFKCV010000006.1"/>
</dbReference>
<dbReference type="CDD" id="cd00082">
    <property type="entry name" value="HisKA"/>
    <property type="match status" value="1"/>
</dbReference>
<dbReference type="GO" id="GO:0016020">
    <property type="term" value="C:membrane"/>
    <property type="evidence" value="ECO:0007669"/>
    <property type="project" value="UniProtKB-SubCell"/>
</dbReference>
<evidence type="ECO:0000256" key="12">
    <source>
        <dbReference type="ARBA" id="ARBA00023136"/>
    </source>
</evidence>
<feature type="domain" description="PAC" evidence="21">
    <location>
        <begin position="510"/>
        <end position="563"/>
    </location>
</feature>
<evidence type="ECO:0000259" key="19">
    <source>
        <dbReference type="PROSITE" id="PS50110"/>
    </source>
</evidence>
<dbReference type="SUPFAM" id="SSF55785">
    <property type="entry name" value="PYP-like sensor domain (PAS domain)"/>
    <property type="match status" value="4"/>
</dbReference>
<dbReference type="SMART" id="SM00388">
    <property type="entry name" value="HisKA"/>
    <property type="match status" value="1"/>
</dbReference>
<dbReference type="Pfam" id="PF02518">
    <property type="entry name" value="HATPase_c"/>
    <property type="match status" value="1"/>
</dbReference>
<dbReference type="SMART" id="SM00387">
    <property type="entry name" value="HATPase_c"/>
    <property type="match status" value="1"/>
</dbReference>
<dbReference type="InterPro" id="IPR005467">
    <property type="entry name" value="His_kinase_dom"/>
</dbReference>
<comment type="catalytic activity">
    <reaction evidence="1">
        <text>ATP + protein L-histidine = ADP + protein N-phospho-L-histidine.</text>
        <dbReference type="EC" id="2.7.13.3"/>
    </reaction>
</comment>
<dbReference type="Gene3D" id="3.30.450.20">
    <property type="entry name" value="PAS domain"/>
    <property type="match status" value="4"/>
</dbReference>
<dbReference type="CDD" id="cd00130">
    <property type="entry name" value="PAS"/>
    <property type="match status" value="3"/>
</dbReference>
<dbReference type="InterPro" id="IPR001610">
    <property type="entry name" value="PAC"/>
</dbReference>
<dbReference type="PROSITE" id="PS50110">
    <property type="entry name" value="RESPONSE_REGULATORY"/>
    <property type="match status" value="2"/>
</dbReference>
<keyword evidence="8" id="KW-0418">Kinase</keyword>
<dbReference type="InterPro" id="IPR036890">
    <property type="entry name" value="HATPase_C_sf"/>
</dbReference>
<evidence type="ECO:0000256" key="16">
    <source>
        <dbReference type="SAM" id="MobiDB-lite"/>
    </source>
</evidence>
<dbReference type="InterPro" id="IPR029016">
    <property type="entry name" value="GAF-like_dom_sf"/>
</dbReference>
<keyword evidence="12 17" id="KW-0472">Membrane</keyword>
<evidence type="ECO:0000256" key="8">
    <source>
        <dbReference type="ARBA" id="ARBA00022777"/>
    </source>
</evidence>
<sequence length="1513" mass="170967">MAQPNRPDSAAGTRGGAFLRRLKRLSPYALLTLVMLLIALLLGGYADHLNNQRALQTSRTNVSDQLGMLRARLEGVLNSNLQIIQGLIAVIRTEPDMDQARFTAIAEHLFGETSQLRNIGAAPDMVIRMIYPLQGNEKALGLDFLQRPEQRENALLARDTGQMTLAGPIELVQGGQGFVSRIPVYLPDEQDKNFWGLISAVIDVERLYQAAGFLNPQLELNIALRRVNDSGQAEVFFGDPALFDNQPVMQSIQLPAVEWQIAAIPRQGWPPVADNAPLFRTIVVALAALFLAPVLMLVSTARKRRDNERRLKGLFHLSPVGIALNDFETGRFLDANEALLRVTGFSKQELKELDYWRLTPRSYQKQEQQQLEKLHETGQYGPYEKEYIRKDGSRFPVLLNGMLIHDSQERPLIWSIIEDISERKQTEKTLQEQRQQLELVLESTAVGIWDWNIPSGEIRFNERWADIVGYRLDELQPISINTWLSLVHPDDLVESDAQMEKHWRGEADYYICESRMKHKDGHWVWILDTGKVVEWTDDGKPKRMVGTHLDISVQKLGRLELEKSQRELQNFFDLSSNLLCIANTRGYFERINKAFIRVLGFSEAEMLTLPFVEFVHPDDVQDTLNEMRQLNAGKTTDSFTNRYRCRDGSYVFLRWNTTPDQRTGKLYASAVDVSEQIRQEQELTRQRELLENMSHQGRIGAWEADLNENNVIWSRTTREIHEVPESFEPDLENSIAFYKEGSSRERMQSALNRAIEKGTPWDMELQLHTFRGREIWVHATGQAELREGKCVRLFGSFQDIDVRKRAELADQSIARHNQVLARLTVHPAILQGEMNSAKHTLVEQLSLALQVERTSLWLFSPDRAVLYCIAMYQRSTGRFSQGQELKRSDYPKYFAALYLDSHITAHDARQDPRTEEFTDAYLKPNNICSMLDTVITSGDSIIGVLCAEHTGEIRQWGKAEETLIGSLATLAGNVYASEQRKKAERQLIAAKEAAEKAARAKSEFLAVMSHEIRTPMNGVLGMLDLMQDSKMPEDQQRRAAIAKRSAESLLNLLNDILDFSKVDAGKLELDEIEFDLFEFLSSVAENKAYQAKHQGLDLVLDLTGVRHRFLRGDPDRLRQILVNLLGNALKFTRQGHICIRCQTQKQQDAVQLLVDIEDTGIGIPLDRQTELFTPFTQVDASTTRHYGGTGLGLAICKKLCEMMRGSIQVQSEPGQGSCFSFNVSLLPEHGRQPCDWPPLLPEQRVLIAESQALHREVLQSQLQDWGAEVASTDTLAQIGSLLLKQAPHKVLVETRLLDDPDKLKELVDWARGEGRDMVGLIDVSQSHADELARGLTATLSKPVSPLDLARLFRTEHHYPPLPPGPLQAGDAAPGSHGTSTDRVLLVEDNMINQEVAKSMLSRLGLSVEVAENGIEALEKLRQQSGQPPFRLVLMDCQMPQMDGYEATRRIRLGQAGDQHRNIPILAMTANAMQGDEEACLAAGMNRYLSKPINLQKLQACVRELLPELPLNLP</sequence>
<keyword evidence="11" id="KW-0902">Two-component regulatory system</keyword>
<dbReference type="EC" id="2.7.13.3" evidence="3"/>
<evidence type="ECO:0000256" key="6">
    <source>
        <dbReference type="ARBA" id="ARBA00022692"/>
    </source>
</evidence>
<evidence type="ECO:0000256" key="15">
    <source>
        <dbReference type="PROSITE-ProRule" id="PRU00169"/>
    </source>
</evidence>
<organism evidence="23 24">
    <name type="scientific">Bowmanella dokdonensis</name>
    <dbReference type="NCBI Taxonomy" id="751969"/>
    <lineage>
        <taxon>Bacteria</taxon>
        <taxon>Pseudomonadati</taxon>
        <taxon>Pseudomonadota</taxon>
        <taxon>Gammaproteobacteria</taxon>
        <taxon>Alteromonadales</taxon>
        <taxon>Alteromonadaceae</taxon>
        <taxon>Bowmanella</taxon>
    </lineage>
</organism>
<dbReference type="InterPro" id="IPR003018">
    <property type="entry name" value="GAF"/>
</dbReference>
<dbReference type="SMART" id="SM00065">
    <property type="entry name" value="GAF"/>
    <property type="match status" value="1"/>
</dbReference>
<evidence type="ECO:0000256" key="5">
    <source>
        <dbReference type="ARBA" id="ARBA00022679"/>
    </source>
</evidence>
<feature type="domain" description="PAC" evidence="21">
    <location>
        <begin position="381"/>
        <end position="432"/>
    </location>
</feature>
<dbReference type="SMART" id="SM00091">
    <property type="entry name" value="PAS"/>
    <property type="match status" value="4"/>
</dbReference>
<dbReference type="GO" id="GO:0000155">
    <property type="term" value="F:phosphorelay sensor kinase activity"/>
    <property type="evidence" value="ECO:0007669"/>
    <property type="project" value="InterPro"/>
</dbReference>
<dbReference type="Pfam" id="PF00512">
    <property type="entry name" value="HisKA"/>
    <property type="match status" value="1"/>
</dbReference>
<dbReference type="InterPro" id="IPR006189">
    <property type="entry name" value="CHASE_dom"/>
</dbReference>
<dbReference type="InterPro" id="IPR011006">
    <property type="entry name" value="CheY-like_superfamily"/>
</dbReference>
<feature type="domain" description="CHASE" evidence="22">
    <location>
        <begin position="123"/>
        <end position="262"/>
    </location>
</feature>
<evidence type="ECO:0000259" key="22">
    <source>
        <dbReference type="PROSITE" id="PS50839"/>
    </source>
</evidence>
<comment type="caution">
    <text evidence="15">Lacks conserved residue(s) required for the propagation of feature annotation.</text>
</comment>
<gene>
    <name evidence="23" type="ORF">J0A66_12220</name>
</gene>
<dbReference type="FunFam" id="1.10.287.130:FF:000002">
    <property type="entry name" value="Two-component osmosensing histidine kinase"/>
    <property type="match status" value="1"/>
</dbReference>
<evidence type="ECO:0000259" key="20">
    <source>
        <dbReference type="PROSITE" id="PS50112"/>
    </source>
</evidence>
<protein>
    <recommendedName>
        <fullName evidence="14">Sensory/regulatory protein RpfC</fullName>
        <ecNumber evidence="3">2.7.13.3</ecNumber>
    </recommendedName>
</protein>
<dbReference type="Pfam" id="PF08447">
    <property type="entry name" value="PAS_3"/>
    <property type="match status" value="2"/>
</dbReference>
<dbReference type="InterPro" id="IPR004358">
    <property type="entry name" value="Sig_transdc_His_kin-like_C"/>
</dbReference>
<evidence type="ECO:0000256" key="10">
    <source>
        <dbReference type="ARBA" id="ARBA00022989"/>
    </source>
</evidence>